<evidence type="ECO:0000313" key="3">
    <source>
        <dbReference type="Proteomes" id="UP000318055"/>
    </source>
</evidence>
<name>A0A518REU6_9SPHN</name>
<protein>
    <submittedName>
        <fullName evidence="2">Beta-lactamase family protein</fullName>
    </submittedName>
</protein>
<dbReference type="PROSITE" id="PS51318">
    <property type="entry name" value="TAT"/>
    <property type="match status" value="1"/>
</dbReference>
<dbReference type="Proteomes" id="UP000318055">
    <property type="component" value="Chromosome"/>
</dbReference>
<sequence>MFNAARREVLMGAAMAALSARTAVGAAGTSVERASAVGKAGAWLEGVFATRPAPAISVAVANPDGLVWAGTAGVANLELAVPARTDTLFPLGSISKVVTSTLAARLALRGVLDLDAPISAAMPGLPAQHRDTTLRQLLTHRAGIRHFSAAEADMGTNGSPVFMRVYRSEDDVLALFINDPLVAPPGTAVNYSSYGYTLASMVMAATSGRAFLDLVEAEIAIPFNVPSLVPDDPWRITPHRAAGYMNDLDLRMFGAGLPEGAKPKLDNGWANLPFNNSAYSWSGAGFLMTPSDTARFGAAMIDSQASVLNEAERALLFTPVTVATKSSPPLGLGWRIDTDKTGRRRWHHAGATPGGCQLLVVYPDQRLSVAIAGNVMTMKMNLLQGAAELIEVFTE</sequence>
<dbReference type="AlphaFoldDB" id="A0A518REU6"/>
<dbReference type="OrthoDB" id="9804448at2"/>
<accession>A0A518REU6</accession>
<dbReference type="InterPro" id="IPR050491">
    <property type="entry name" value="AmpC-like"/>
</dbReference>
<gene>
    <name evidence="2" type="ORF">FPZ54_08130</name>
</gene>
<dbReference type="SUPFAM" id="SSF56601">
    <property type="entry name" value="beta-lactamase/transpeptidase-like"/>
    <property type="match status" value="1"/>
</dbReference>
<evidence type="ECO:0000313" key="2">
    <source>
        <dbReference type="EMBL" id="QDX25992.1"/>
    </source>
</evidence>
<dbReference type="InterPro" id="IPR006311">
    <property type="entry name" value="TAT_signal"/>
</dbReference>
<dbReference type="InterPro" id="IPR001466">
    <property type="entry name" value="Beta-lactam-related"/>
</dbReference>
<proteinExistence type="predicted"/>
<dbReference type="Gene3D" id="3.40.710.10">
    <property type="entry name" value="DD-peptidase/beta-lactamase superfamily"/>
    <property type="match status" value="1"/>
</dbReference>
<dbReference type="KEGG" id="ssua:FPZ54_08130"/>
<reference evidence="2 3" key="1">
    <citation type="submission" date="2019-07" db="EMBL/GenBank/DDBJ databases">
        <title>Sphingomonas alkalisoli sp. nov., isolated from rhizosphere soil of Suaedae salsa.</title>
        <authorList>
            <person name="Zhang H."/>
            <person name="Xu L."/>
            <person name="Zhang J.-X."/>
            <person name="Sun J.-Q."/>
        </authorList>
    </citation>
    <scope>NUCLEOTIDE SEQUENCE [LARGE SCALE GENOMIC DNA]</scope>
    <source>
        <strain evidence="2 3">XS-10</strain>
    </source>
</reference>
<dbReference type="Pfam" id="PF00144">
    <property type="entry name" value="Beta-lactamase"/>
    <property type="match status" value="1"/>
</dbReference>
<dbReference type="PANTHER" id="PTHR46825">
    <property type="entry name" value="D-ALANYL-D-ALANINE-CARBOXYPEPTIDASE/ENDOPEPTIDASE AMPH"/>
    <property type="match status" value="1"/>
</dbReference>
<dbReference type="EMBL" id="CP042239">
    <property type="protein sequence ID" value="QDX25992.1"/>
    <property type="molecule type" value="Genomic_DNA"/>
</dbReference>
<dbReference type="RefSeq" id="WP_145846302.1">
    <property type="nucleotide sequence ID" value="NZ_CP042239.1"/>
</dbReference>
<evidence type="ECO:0000259" key="1">
    <source>
        <dbReference type="Pfam" id="PF00144"/>
    </source>
</evidence>
<keyword evidence="3" id="KW-1185">Reference proteome</keyword>
<dbReference type="InterPro" id="IPR012338">
    <property type="entry name" value="Beta-lactam/transpept-like"/>
</dbReference>
<dbReference type="PANTHER" id="PTHR46825:SF9">
    <property type="entry name" value="BETA-LACTAMASE-RELATED DOMAIN-CONTAINING PROTEIN"/>
    <property type="match status" value="1"/>
</dbReference>
<organism evidence="2 3">
    <name type="scientific">Sphingomonas suaedae</name>
    <dbReference type="NCBI Taxonomy" id="2599297"/>
    <lineage>
        <taxon>Bacteria</taxon>
        <taxon>Pseudomonadati</taxon>
        <taxon>Pseudomonadota</taxon>
        <taxon>Alphaproteobacteria</taxon>
        <taxon>Sphingomonadales</taxon>
        <taxon>Sphingomonadaceae</taxon>
        <taxon>Sphingomonas</taxon>
    </lineage>
</organism>
<feature type="domain" description="Beta-lactamase-related" evidence="1">
    <location>
        <begin position="48"/>
        <end position="377"/>
    </location>
</feature>